<name>A0A1Y3UBR7_9ACTN</name>
<evidence type="ECO:0000313" key="2">
    <source>
        <dbReference type="Proteomes" id="UP000196560"/>
    </source>
</evidence>
<organism evidence="1 2">
    <name type="scientific">Enorma massiliensis</name>
    <dbReference type="NCBI Taxonomy" id="1472761"/>
    <lineage>
        <taxon>Bacteria</taxon>
        <taxon>Bacillati</taxon>
        <taxon>Actinomycetota</taxon>
        <taxon>Coriobacteriia</taxon>
        <taxon>Coriobacteriales</taxon>
        <taxon>Coriobacteriaceae</taxon>
        <taxon>Enorma</taxon>
    </lineage>
</organism>
<reference evidence="2" key="1">
    <citation type="submission" date="2017-04" db="EMBL/GenBank/DDBJ databases">
        <title>Function of individual gut microbiota members based on whole genome sequencing of pure cultures obtained from chicken caecum.</title>
        <authorList>
            <person name="Medvecky M."/>
            <person name="Cejkova D."/>
            <person name="Polansky O."/>
            <person name="Karasova D."/>
            <person name="Kubasova T."/>
            <person name="Cizek A."/>
            <person name="Rychlik I."/>
        </authorList>
    </citation>
    <scope>NUCLEOTIDE SEQUENCE [LARGE SCALE GENOMIC DNA]</scope>
    <source>
        <strain evidence="2">An70</strain>
    </source>
</reference>
<sequence length="67" mass="7354">MYLVVLDAAPWSVFFAWCATHAMAAWPVMMVVHVVGSSALTGVLHVLPRPVQRWFFAGAKGTRNAIL</sequence>
<dbReference type="Proteomes" id="UP000196560">
    <property type="component" value="Unassembled WGS sequence"/>
</dbReference>
<evidence type="ECO:0000313" key="1">
    <source>
        <dbReference type="EMBL" id="OUN44628.1"/>
    </source>
</evidence>
<dbReference type="AlphaFoldDB" id="A0A1Y3UBR7"/>
<proteinExistence type="predicted"/>
<accession>A0A1Y3UBR7</accession>
<dbReference type="EMBL" id="NFHO01000001">
    <property type="protein sequence ID" value="OUN44628.1"/>
    <property type="molecule type" value="Genomic_DNA"/>
</dbReference>
<comment type="caution">
    <text evidence="1">The sequence shown here is derived from an EMBL/GenBank/DDBJ whole genome shotgun (WGS) entry which is preliminary data.</text>
</comment>
<protein>
    <submittedName>
        <fullName evidence="1">Uncharacterized protein</fullName>
    </submittedName>
</protein>
<keyword evidence="2" id="KW-1185">Reference proteome</keyword>
<gene>
    <name evidence="1" type="ORF">B5G21_01470</name>
</gene>